<accession>A0A653LBF6</accession>
<evidence type="ECO:0000313" key="2">
    <source>
        <dbReference type="Proteomes" id="UP000439123"/>
    </source>
</evidence>
<proteinExistence type="predicted"/>
<protein>
    <submittedName>
        <fullName evidence="1">Uncharacterized protein</fullName>
    </submittedName>
</protein>
<organism evidence="1 2">
    <name type="scientific">Aeromonas veronii</name>
    <dbReference type="NCBI Taxonomy" id="654"/>
    <lineage>
        <taxon>Bacteria</taxon>
        <taxon>Pseudomonadati</taxon>
        <taxon>Pseudomonadota</taxon>
        <taxon>Gammaproteobacteria</taxon>
        <taxon>Aeromonadales</taxon>
        <taxon>Aeromonadaceae</taxon>
        <taxon>Aeromonas</taxon>
    </lineage>
</organism>
<dbReference type="EMBL" id="CABWLC010000020">
    <property type="protein sequence ID" value="VXA88949.1"/>
    <property type="molecule type" value="Genomic_DNA"/>
</dbReference>
<dbReference type="AlphaFoldDB" id="A0A653LBF6"/>
<sequence length="71" mass="7304">MPADLRGAANVAGSLAGAGGWIAAQTRGVAKATDSTPERLVATAPLAVRRPFFVRDLAKPCKPLLMPFAGE</sequence>
<evidence type="ECO:0000313" key="1">
    <source>
        <dbReference type="EMBL" id="VXA88949.1"/>
    </source>
</evidence>
<reference evidence="1 2" key="1">
    <citation type="submission" date="2019-10" db="EMBL/GenBank/DDBJ databases">
        <authorList>
            <person name="Karimi E."/>
        </authorList>
    </citation>
    <scope>NUCLEOTIDE SEQUENCE [LARGE SCALE GENOMIC DNA]</scope>
    <source>
        <strain evidence="1">Aeromonas sp. 8C</strain>
    </source>
</reference>
<name>A0A653LBF6_AERVE</name>
<gene>
    <name evidence="1" type="ORF">AERO8C_70578</name>
</gene>
<dbReference type="Proteomes" id="UP000439123">
    <property type="component" value="Unassembled WGS sequence"/>
</dbReference>